<protein>
    <submittedName>
        <fullName evidence="5">Similar to 26S proteasome non-ATPase regulatory subunit 10 acc. no. O75832</fullName>
    </submittedName>
</protein>
<keyword evidence="4" id="KW-0472">Membrane</keyword>
<name>U4L697_PYROM</name>
<keyword evidence="4" id="KW-0812">Transmembrane</keyword>
<dbReference type="Gene3D" id="1.25.40.20">
    <property type="entry name" value="Ankyrin repeat-containing domain"/>
    <property type="match status" value="2"/>
</dbReference>
<dbReference type="Pfam" id="PF12796">
    <property type="entry name" value="Ank_2"/>
    <property type="match status" value="1"/>
</dbReference>
<dbReference type="OrthoDB" id="194358at2759"/>
<dbReference type="EMBL" id="HF935695">
    <property type="protein sequence ID" value="CCX12311.1"/>
    <property type="molecule type" value="Genomic_DNA"/>
</dbReference>
<evidence type="ECO:0000256" key="1">
    <source>
        <dbReference type="ARBA" id="ARBA00022737"/>
    </source>
</evidence>
<dbReference type="SMART" id="SM00248">
    <property type="entry name" value="ANK"/>
    <property type="match status" value="2"/>
</dbReference>
<dbReference type="eggNOG" id="KOG4412">
    <property type="taxonomic scope" value="Eukaryota"/>
</dbReference>
<evidence type="ECO:0000256" key="3">
    <source>
        <dbReference type="PROSITE-ProRule" id="PRU00023"/>
    </source>
</evidence>
<reference evidence="5 6" key="1">
    <citation type="journal article" date="2013" name="PLoS Genet.">
        <title>The genome and development-dependent transcriptomes of Pyronema confluens: a window into fungal evolution.</title>
        <authorList>
            <person name="Traeger S."/>
            <person name="Altegoer F."/>
            <person name="Freitag M."/>
            <person name="Gabaldon T."/>
            <person name="Kempken F."/>
            <person name="Kumar A."/>
            <person name="Marcet-Houben M."/>
            <person name="Poggeler S."/>
            <person name="Stajich J.E."/>
            <person name="Nowrousian M."/>
        </authorList>
    </citation>
    <scope>NUCLEOTIDE SEQUENCE [LARGE SCALE GENOMIC DNA]</scope>
    <source>
        <strain evidence="6">CBS 100304</strain>
        <tissue evidence="5">Vegetative mycelium</tissue>
    </source>
</reference>
<dbReference type="GO" id="GO:0000502">
    <property type="term" value="C:proteasome complex"/>
    <property type="evidence" value="ECO:0007669"/>
    <property type="project" value="UniProtKB-KW"/>
</dbReference>
<proteinExistence type="predicted"/>
<evidence type="ECO:0000313" key="6">
    <source>
        <dbReference type="Proteomes" id="UP000018144"/>
    </source>
</evidence>
<dbReference type="AlphaFoldDB" id="U4L697"/>
<evidence type="ECO:0000256" key="4">
    <source>
        <dbReference type="SAM" id="Phobius"/>
    </source>
</evidence>
<keyword evidence="2 3" id="KW-0040">ANK repeat</keyword>
<dbReference type="PROSITE" id="PS50297">
    <property type="entry name" value="ANK_REP_REGION"/>
    <property type="match status" value="2"/>
</dbReference>
<gene>
    <name evidence="5" type="ORF">PCON_11905</name>
</gene>
<dbReference type="InterPro" id="IPR050776">
    <property type="entry name" value="Ank_Repeat/CDKN_Inhibitor"/>
</dbReference>
<organism evidence="5 6">
    <name type="scientific">Pyronema omphalodes (strain CBS 100304)</name>
    <name type="common">Pyronema confluens</name>
    <dbReference type="NCBI Taxonomy" id="1076935"/>
    <lineage>
        <taxon>Eukaryota</taxon>
        <taxon>Fungi</taxon>
        <taxon>Dikarya</taxon>
        <taxon>Ascomycota</taxon>
        <taxon>Pezizomycotina</taxon>
        <taxon>Pezizomycetes</taxon>
        <taxon>Pezizales</taxon>
        <taxon>Pyronemataceae</taxon>
        <taxon>Pyronema</taxon>
    </lineage>
</organism>
<dbReference type="Proteomes" id="UP000018144">
    <property type="component" value="Unassembled WGS sequence"/>
</dbReference>
<feature type="repeat" description="ANK" evidence="3">
    <location>
        <begin position="175"/>
        <end position="207"/>
    </location>
</feature>
<feature type="repeat" description="ANK" evidence="3">
    <location>
        <begin position="141"/>
        <end position="174"/>
    </location>
</feature>
<keyword evidence="4" id="KW-1133">Transmembrane helix</keyword>
<sequence length="235" mass="25976">MPTEPLPFDIIFLISSCCSLSVLANLCALNRTLNQILTPHLYTLGAQLSESLTDAKTNPAVWALCHNPTIFTHFVKYGLKGNQTVTFYSPHKADETNKDITFTFLHLMASTTAYIPGTHRSMMSLLGRPLGVEDFNSVDSYGQTPLHWAAVKQQNWMWIVMLIQKGARTETRNRWGRTAMHIAAAEGNTEGIRMLQKMGAEVNSVDGEGVTPLGRAGDMGKEMAEMMLRNMGGVL</sequence>
<dbReference type="PROSITE" id="PS50088">
    <property type="entry name" value="ANK_REPEAT"/>
    <property type="match status" value="2"/>
</dbReference>
<keyword evidence="6" id="KW-1185">Reference proteome</keyword>
<accession>U4L697</accession>
<dbReference type="SUPFAM" id="SSF48403">
    <property type="entry name" value="Ankyrin repeat"/>
    <property type="match status" value="1"/>
</dbReference>
<feature type="transmembrane region" description="Helical" evidence="4">
    <location>
        <begin position="6"/>
        <end position="29"/>
    </location>
</feature>
<evidence type="ECO:0000256" key="2">
    <source>
        <dbReference type="ARBA" id="ARBA00023043"/>
    </source>
</evidence>
<dbReference type="PANTHER" id="PTHR24201">
    <property type="entry name" value="ANK_REP_REGION DOMAIN-CONTAINING PROTEIN"/>
    <property type="match status" value="1"/>
</dbReference>
<keyword evidence="1" id="KW-0677">Repeat</keyword>
<keyword evidence="5" id="KW-0647">Proteasome</keyword>
<evidence type="ECO:0000313" key="5">
    <source>
        <dbReference type="EMBL" id="CCX12311.1"/>
    </source>
</evidence>
<dbReference type="InterPro" id="IPR036770">
    <property type="entry name" value="Ankyrin_rpt-contain_sf"/>
</dbReference>
<dbReference type="InterPro" id="IPR002110">
    <property type="entry name" value="Ankyrin_rpt"/>
</dbReference>
<dbReference type="STRING" id="1076935.U4L697"/>